<sequence length="1085" mass="123865">MKFNLIVFILLLPTALFSQSNEWEDPQVNQINRLPARATFYSYENSDLALNDNRTASENFKLLNGNWKFFWTPTPEDEIKQFEKANFNDADWDEIEVPANWEMRGYGTPIYTNNTYPFYSNPPFINHSDNPLGYYRRDFDIDPSWKNKDVILHFGGVSSAFYVWINGKFVGYSEDTRLPSEFDITPFLTDGKNTIAVKVYRWCDGSYLEDQDTWRLSGIEREVFLQAVPKVRIADLHLRTKLDANYENATLQVRPKFTVNIEDKFVEKVGHFSTTPLQTTVDDWTLTTELVDAEGHFITQPKTITLAKVLGERSPSRDKVYFGLIEVAVDHPKLWSADEPNLYTALFTLKDDKGNIIEYTSQKVGFRSIEIDAKGRFLVNGNPVKLIGVNRHDHNMNNGKVVSRADMEKDVELIKQFNFNAVRTSHYPNDPYFYELCDAYGLYVIDEANIEAHGLPGKLSQNPDWATAFLERGIRMVERDKNHPSVVIWSLGNESGMGPNHAAMSGWIKELDPTRYIHYESAQGVATDPTYKRDYWPSDKGNPTDPYWVDMLSRMYPQPQELEDLINDTSFDKRPVLMCEYAHAMGNSLGNYKTYWDVIHKYDRAMGGFIWDFIDQGLVNTTKEGVEYIAYGGDFGDVPNDGSFCLNGIVAADRTPKPEIYEAKKVNQPVKIIAEDVFNGQFKIENRHHAANLNQYDISWEITENGKTIQSGSSLSLEVAPYEKQQFNLPFKKITTKANAIYFVNIYGKLKSATAWAPKGFTVFEEQFSLPLTTPTSTVVTARESLTVQSNESEISLKNKKVTLRIDKKSGYITEYTVDGMPLMQTPLALNFWRATTENDRAYRKSMQKTEEQQWMHAGKDFQPSSFEVIDDDPTKINILVKGTIATPKTTVEISYIILGNGFVKVTPKLAIDAAAPDVPKIGMQFGIANQFSNVSYLGKGPQANYQDRESGAFVGLFQGDANQMNYEYVVPQEFGNHMQTYWFSVLNAKQKGIFIKGETPLNFSVVPYTLENLEAALHTYEVKKTNQFTVNIDLQQMGIGGDNTWSFKAEPHEEFKLQPATYEYSFYMIPAPQKKQPNLMNLHF</sequence>
<feature type="chain" id="PRO_5011797180" description="Beta-galactosidase" evidence="13">
    <location>
        <begin position="21"/>
        <end position="1085"/>
    </location>
</feature>
<accession>A0A1I7IAQ4</accession>
<dbReference type="InterPro" id="IPR023230">
    <property type="entry name" value="Glyco_hydro_2_CS"/>
</dbReference>
<dbReference type="Pfam" id="PF02836">
    <property type="entry name" value="Glyco_hydro_2_C"/>
    <property type="match status" value="1"/>
</dbReference>
<dbReference type="Pfam" id="PF16353">
    <property type="entry name" value="LacZ_4"/>
    <property type="match status" value="1"/>
</dbReference>
<dbReference type="Gene3D" id="2.60.120.260">
    <property type="entry name" value="Galactose-binding domain-like"/>
    <property type="match status" value="1"/>
</dbReference>
<keyword evidence="13" id="KW-0732">Signal</keyword>
<evidence type="ECO:0000259" key="14">
    <source>
        <dbReference type="SMART" id="SM01038"/>
    </source>
</evidence>
<dbReference type="PROSITE" id="PS00719">
    <property type="entry name" value="GLYCOSYL_HYDROL_F2_1"/>
    <property type="match status" value="1"/>
</dbReference>
<dbReference type="EMBL" id="FPBK01000014">
    <property type="protein sequence ID" value="SFU69936.1"/>
    <property type="molecule type" value="Genomic_DNA"/>
</dbReference>
<comment type="catalytic activity">
    <reaction evidence="1 12">
        <text>Hydrolysis of terminal non-reducing beta-D-galactose residues in beta-D-galactosides.</text>
        <dbReference type="EC" id="3.2.1.23"/>
    </reaction>
</comment>
<comment type="cofactor">
    <cofactor evidence="3">
        <name>Na(+)</name>
        <dbReference type="ChEBI" id="CHEBI:29101"/>
    </cofactor>
</comment>
<feature type="domain" description="Beta galactosidase small chain/" evidence="14">
    <location>
        <begin position="796"/>
        <end position="1070"/>
    </location>
</feature>
<evidence type="ECO:0000256" key="13">
    <source>
        <dbReference type="SAM" id="SignalP"/>
    </source>
</evidence>
<dbReference type="SMART" id="SM01038">
    <property type="entry name" value="Bgal_small_N"/>
    <property type="match status" value="1"/>
</dbReference>
<dbReference type="SUPFAM" id="SSF49785">
    <property type="entry name" value="Galactose-binding domain-like"/>
    <property type="match status" value="1"/>
</dbReference>
<dbReference type="InterPro" id="IPR008979">
    <property type="entry name" value="Galactose-bd-like_sf"/>
</dbReference>
<dbReference type="RefSeq" id="WP_093026066.1">
    <property type="nucleotide sequence ID" value="NZ_FPBK01000014.1"/>
</dbReference>
<evidence type="ECO:0000256" key="8">
    <source>
        <dbReference type="ARBA" id="ARBA00022801"/>
    </source>
</evidence>
<dbReference type="InterPro" id="IPR036156">
    <property type="entry name" value="Beta-gal/glucu_dom_sf"/>
</dbReference>
<dbReference type="InterPro" id="IPR004199">
    <property type="entry name" value="B-gal_small/dom_5"/>
</dbReference>
<name>A0A1I7IAQ4_9FLAO</name>
<keyword evidence="10 12" id="KW-0326">Glycosidase</keyword>
<dbReference type="Pfam" id="PF02929">
    <property type="entry name" value="Bgal_small_N"/>
    <property type="match status" value="1"/>
</dbReference>
<evidence type="ECO:0000313" key="15">
    <source>
        <dbReference type="EMBL" id="SFU69936.1"/>
    </source>
</evidence>
<dbReference type="Gene3D" id="2.70.98.10">
    <property type="match status" value="1"/>
</dbReference>
<dbReference type="InterPro" id="IPR006102">
    <property type="entry name" value="Ig-like_GH2"/>
</dbReference>
<dbReference type="Gene3D" id="2.60.40.10">
    <property type="entry name" value="Immunoglobulins"/>
    <property type="match status" value="2"/>
</dbReference>
<dbReference type="OrthoDB" id="9801077at2"/>
<protein>
    <recommendedName>
        <fullName evidence="7 12">Beta-galactosidase</fullName>
        <ecNumber evidence="6 12">3.2.1.23</ecNumber>
    </recommendedName>
    <alternativeName>
        <fullName evidence="11 12">Lactase</fullName>
    </alternativeName>
</protein>
<dbReference type="InterPro" id="IPR014718">
    <property type="entry name" value="GH-type_carb-bd"/>
</dbReference>
<dbReference type="Pfam" id="PF00703">
    <property type="entry name" value="Glyco_hydro_2"/>
    <property type="match status" value="1"/>
</dbReference>
<evidence type="ECO:0000256" key="6">
    <source>
        <dbReference type="ARBA" id="ARBA00012756"/>
    </source>
</evidence>
<evidence type="ECO:0000256" key="4">
    <source>
        <dbReference type="ARBA" id="ARBA00007401"/>
    </source>
</evidence>
<evidence type="ECO:0000256" key="5">
    <source>
        <dbReference type="ARBA" id="ARBA00011245"/>
    </source>
</evidence>
<keyword evidence="16" id="KW-1185">Reference proteome</keyword>
<dbReference type="InterPro" id="IPR011013">
    <property type="entry name" value="Gal_mutarotase_sf_dom"/>
</dbReference>
<evidence type="ECO:0000256" key="2">
    <source>
        <dbReference type="ARBA" id="ARBA00001913"/>
    </source>
</evidence>
<dbReference type="GO" id="GO:0009341">
    <property type="term" value="C:beta-galactosidase complex"/>
    <property type="evidence" value="ECO:0007669"/>
    <property type="project" value="InterPro"/>
</dbReference>
<dbReference type="FunFam" id="3.20.20.80:FF:000018">
    <property type="entry name" value="Beta-galactosidase"/>
    <property type="match status" value="1"/>
</dbReference>
<dbReference type="GO" id="GO:0004565">
    <property type="term" value="F:beta-galactosidase activity"/>
    <property type="evidence" value="ECO:0007669"/>
    <property type="project" value="UniProtKB-EC"/>
</dbReference>
<gene>
    <name evidence="15" type="ORF">SAMN05216480_11436</name>
</gene>
<comment type="subunit">
    <text evidence="5">Monomer.</text>
</comment>
<evidence type="ECO:0000313" key="16">
    <source>
        <dbReference type="Proteomes" id="UP000199138"/>
    </source>
</evidence>
<dbReference type="GO" id="GO:0030246">
    <property type="term" value="F:carbohydrate binding"/>
    <property type="evidence" value="ECO:0007669"/>
    <property type="project" value="InterPro"/>
</dbReference>
<dbReference type="PANTHER" id="PTHR46323">
    <property type="entry name" value="BETA-GALACTOSIDASE"/>
    <property type="match status" value="1"/>
</dbReference>
<dbReference type="InterPro" id="IPR017853">
    <property type="entry name" value="GH"/>
</dbReference>
<dbReference type="PROSITE" id="PS00608">
    <property type="entry name" value="GLYCOSYL_HYDROL_F2_2"/>
    <property type="match status" value="1"/>
</dbReference>
<reference evidence="15 16" key="1">
    <citation type="submission" date="2016-10" db="EMBL/GenBank/DDBJ databases">
        <authorList>
            <person name="de Groot N.N."/>
        </authorList>
    </citation>
    <scope>NUCLEOTIDE SEQUENCE [LARGE SCALE GENOMIC DNA]</scope>
    <source>
        <strain evidence="15 16">CGMCC 1.12333</strain>
    </source>
</reference>
<dbReference type="SUPFAM" id="SSF49303">
    <property type="entry name" value="beta-Galactosidase/glucuronidase domain"/>
    <property type="match status" value="2"/>
</dbReference>
<dbReference type="InterPro" id="IPR006101">
    <property type="entry name" value="Glyco_hydro_2"/>
</dbReference>
<dbReference type="InterPro" id="IPR006103">
    <property type="entry name" value="Glyco_hydro_2_cat"/>
</dbReference>
<evidence type="ECO:0000256" key="11">
    <source>
        <dbReference type="ARBA" id="ARBA00032230"/>
    </source>
</evidence>
<keyword evidence="8 12" id="KW-0378">Hydrolase</keyword>
<evidence type="ECO:0000256" key="10">
    <source>
        <dbReference type="ARBA" id="ARBA00023295"/>
    </source>
</evidence>
<proteinExistence type="inferred from homology"/>
<evidence type="ECO:0000256" key="12">
    <source>
        <dbReference type="RuleBase" id="RU361154"/>
    </source>
</evidence>
<dbReference type="InterPro" id="IPR032312">
    <property type="entry name" value="LacZ_4"/>
</dbReference>
<evidence type="ECO:0000256" key="3">
    <source>
        <dbReference type="ARBA" id="ARBA00001959"/>
    </source>
</evidence>
<dbReference type="InterPro" id="IPR023232">
    <property type="entry name" value="Glyco_hydro_2_AS"/>
</dbReference>
<dbReference type="InterPro" id="IPR050347">
    <property type="entry name" value="Bact_Beta-galactosidase"/>
</dbReference>
<dbReference type="InterPro" id="IPR006104">
    <property type="entry name" value="Glyco_hydro_2_N"/>
</dbReference>
<dbReference type="Pfam" id="PF02837">
    <property type="entry name" value="Glyco_hydro_2_N"/>
    <property type="match status" value="1"/>
</dbReference>
<dbReference type="Proteomes" id="UP000199138">
    <property type="component" value="Unassembled WGS sequence"/>
</dbReference>
<feature type="signal peptide" evidence="13">
    <location>
        <begin position="1"/>
        <end position="20"/>
    </location>
</feature>
<evidence type="ECO:0000256" key="9">
    <source>
        <dbReference type="ARBA" id="ARBA00022837"/>
    </source>
</evidence>
<keyword evidence="9" id="KW-0106">Calcium</keyword>
<evidence type="ECO:0000256" key="7">
    <source>
        <dbReference type="ARBA" id="ARBA00013303"/>
    </source>
</evidence>
<comment type="similarity">
    <text evidence="4 12">Belongs to the glycosyl hydrolase 2 family.</text>
</comment>
<dbReference type="PANTHER" id="PTHR46323:SF2">
    <property type="entry name" value="BETA-GALACTOSIDASE"/>
    <property type="match status" value="1"/>
</dbReference>
<dbReference type="EC" id="3.2.1.23" evidence="6 12"/>
<dbReference type="SUPFAM" id="SSF51445">
    <property type="entry name" value="(Trans)glycosidases"/>
    <property type="match status" value="1"/>
</dbReference>
<dbReference type="STRING" id="1224947.SAMN05216480_11436"/>
<dbReference type="Gene3D" id="3.20.20.80">
    <property type="entry name" value="Glycosidases"/>
    <property type="match status" value="1"/>
</dbReference>
<comment type="cofactor">
    <cofactor evidence="2">
        <name>Ca(2+)</name>
        <dbReference type="ChEBI" id="CHEBI:29108"/>
    </cofactor>
</comment>
<dbReference type="AlphaFoldDB" id="A0A1I7IAQ4"/>
<dbReference type="SUPFAM" id="SSF74650">
    <property type="entry name" value="Galactose mutarotase-like"/>
    <property type="match status" value="1"/>
</dbReference>
<evidence type="ECO:0000256" key="1">
    <source>
        <dbReference type="ARBA" id="ARBA00001412"/>
    </source>
</evidence>
<dbReference type="PRINTS" id="PR00132">
    <property type="entry name" value="GLHYDRLASE2"/>
</dbReference>
<organism evidence="15 16">
    <name type="scientific">Pustulibacterium marinum</name>
    <dbReference type="NCBI Taxonomy" id="1224947"/>
    <lineage>
        <taxon>Bacteria</taxon>
        <taxon>Pseudomonadati</taxon>
        <taxon>Bacteroidota</taxon>
        <taxon>Flavobacteriia</taxon>
        <taxon>Flavobacteriales</taxon>
        <taxon>Flavobacteriaceae</taxon>
        <taxon>Pustulibacterium</taxon>
    </lineage>
</organism>
<dbReference type="InterPro" id="IPR013783">
    <property type="entry name" value="Ig-like_fold"/>
</dbReference>
<dbReference type="GO" id="GO:0005990">
    <property type="term" value="P:lactose catabolic process"/>
    <property type="evidence" value="ECO:0007669"/>
    <property type="project" value="TreeGrafter"/>
</dbReference>